<dbReference type="OrthoDB" id="10249920at2759"/>
<dbReference type="SUPFAM" id="SSF55811">
    <property type="entry name" value="Nudix"/>
    <property type="match status" value="1"/>
</dbReference>
<evidence type="ECO:0000259" key="2">
    <source>
        <dbReference type="PROSITE" id="PS51462"/>
    </source>
</evidence>
<name>S2JH46_MUCC1</name>
<evidence type="ECO:0000313" key="3">
    <source>
        <dbReference type="EMBL" id="EPB89646.1"/>
    </source>
</evidence>
<dbReference type="OMA" id="AKLYHWA"/>
<evidence type="ECO:0000256" key="1">
    <source>
        <dbReference type="ARBA" id="ARBA00022801"/>
    </source>
</evidence>
<dbReference type="Gene3D" id="3.90.79.10">
    <property type="entry name" value="Nucleoside Triphosphate Pyrophosphohydrolase"/>
    <property type="match status" value="1"/>
</dbReference>
<dbReference type="PANTHER" id="PTHR11839">
    <property type="entry name" value="UDP/ADP-SUGAR PYROPHOSPHATASE"/>
    <property type="match status" value="1"/>
</dbReference>
<dbReference type="eggNOG" id="KOG3041">
    <property type="taxonomic scope" value="Eukaryota"/>
</dbReference>
<sequence length="222" mass="25111">MTNINGMTSKWLLDKKLVDVETSQPAPMGEGDWLRLECISYKDNNDIQRKWERCVRRKERVSNVDAVDIYAVLLTPVPELLLVIQYRPAIESYCVEFPSGLIDLNEDPVVSAQRELKEETGYDVPLSQFDLVKTPLAYEPGLSNSCCYVAKVTIDPSKLSAPPAQSLEADEWSLQVISLPLDNIMNRLLELQKSHDKMLIIDSRVYALASGISYSQCLQLKM</sequence>
<dbReference type="PANTHER" id="PTHR11839:SF1">
    <property type="entry name" value="ADP-SUGAR PYROPHOSPHATASE"/>
    <property type="match status" value="1"/>
</dbReference>
<gene>
    <name evidence="3" type="ORF">HMPREF1544_03578</name>
</gene>
<dbReference type="InterPro" id="IPR000086">
    <property type="entry name" value="NUDIX_hydrolase_dom"/>
</dbReference>
<protein>
    <recommendedName>
        <fullName evidence="2">Nudix hydrolase domain-containing protein</fullName>
    </recommendedName>
</protein>
<dbReference type="AlphaFoldDB" id="S2JH46"/>
<dbReference type="Pfam" id="PF00293">
    <property type="entry name" value="NUDIX"/>
    <property type="match status" value="1"/>
</dbReference>
<dbReference type="GO" id="GO:0006753">
    <property type="term" value="P:nucleoside phosphate metabolic process"/>
    <property type="evidence" value="ECO:0007669"/>
    <property type="project" value="TreeGrafter"/>
</dbReference>
<dbReference type="EMBL" id="KE123932">
    <property type="protein sequence ID" value="EPB89646.1"/>
    <property type="molecule type" value="Genomic_DNA"/>
</dbReference>
<keyword evidence="1" id="KW-0378">Hydrolase</keyword>
<dbReference type="GO" id="GO:0019693">
    <property type="term" value="P:ribose phosphate metabolic process"/>
    <property type="evidence" value="ECO:0007669"/>
    <property type="project" value="TreeGrafter"/>
</dbReference>
<organism evidence="3 4">
    <name type="scientific">Mucor circinelloides f. circinelloides (strain 1006PhL)</name>
    <name type="common">Mucormycosis agent</name>
    <name type="synonym">Calyptromyces circinelloides</name>
    <dbReference type="NCBI Taxonomy" id="1220926"/>
    <lineage>
        <taxon>Eukaryota</taxon>
        <taxon>Fungi</taxon>
        <taxon>Fungi incertae sedis</taxon>
        <taxon>Mucoromycota</taxon>
        <taxon>Mucoromycotina</taxon>
        <taxon>Mucoromycetes</taxon>
        <taxon>Mucorales</taxon>
        <taxon>Mucorineae</taxon>
        <taxon>Mucoraceae</taxon>
        <taxon>Mucor</taxon>
    </lineage>
</organism>
<dbReference type="VEuPathDB" id="FungiDB:HMPREF1544_03578"/>
<dbReference type="PROSITE" id="PS51462">
    <property type="entry name" value="NUDIX"/>
    <property type="match status" value="1"/>
</dbReference>
<dbReference type="Proteomes" id="UP000014254">
    <property type="component" value="Unassembled WGS sequence"/>
</dbReference>
<keyword evidence="4" id="KW-1185">Reference proteome</keyword>
<reference evidence="4" key="1">
    <citation type="submission" date="2013-05" db="EMBL/GenBank/DDBJ databases">
        <title>The Genome sequence of Mucor circinelloides f. circinelloides 1006PhL.</title>
        <authorList>
            <consortium name="The Broad Institute Genomics Platform"/>
            <person name="Cuomo C."/>
            <person name="Earl A."/>
            <person name="Findley K."/>
            <person name="Lee S.C."/>
            <person name="Walker B."/>
            <person name="Young S."/>
            <person name="Zeng Q."/>
            <person name="Gargeya S."/>
            <person name="Fitzgerald M."/>
            <person name="Haas B."/>
            <person name="Abouelleil A."/>
            <person name="Allen A.W."/>
            <person name="Alvarado L."/>
            <person name="Arachchi H.M."/>
            <person name="Berlin A.M."/>
            <person name="Chapman S.B."/>
            <person name="Gainer-Dewar J."/>
            <person name="Goldberg J."/>
            <person name="Griggs A."/>
            <person name="Gujja S."/>
            <person name="Hansen M."/>
            <person name="Howarth C."/>
            <person name="Imamovic A."/>
            <person name="Ireland A."/>
            <person name="Larimer J."/>
            <person name="McCowan C."/>
            <person name="Murphy C."/>
            <person name="Pearson M."/>
            <person name="Poon T.W."/>
            <person name="Priest M."/>
            <person name="Roberts A."/>
            <person name="Saif S."/>
            <person name="Shea T."/>
            <person name="Sisk P."/>
            <person name="Sykes S."/>
            <person name="Wortman J."/>
            <person name="Nusbaum C."/>
            <person name="Birren B."/>
        </authorList>
    </citation>
    <scope>NUCLEOTIDE SEQUENCE [LARGE SCALE GENOMIC DNA]</scope>
    <source>
        <strain evidence="4">1006PhL</strain>
    </source>
</reference>
<dbReference type="GO" id="GO:0016787">
    <property type="term" value="F:hydrolase activity"/>
    <property type="evidence" value="ECO:0007669"/>
    <property type="project" value="UniProtKB-KW"/>
</dbReference>
<dbReference type="InterPro" id="IPR015797">
    <property type="entry name" value="NUDIX_hydrolase-like_dom_sf"/>
</dbReference>
<evidence type="ECO:0000313" key="4">
    <source>
        <dbReference type="Proteomes" id="UP000014254"/>
    </source>
</evidence>
<feature type="domain" description="Nudix hydrolase" evidence="2">
    <location>
        <begin position="62"/>
        <end position="202"/>
    </location>
</feature>
<dbReference type="InParanoid" id="S2JH46"/>
<accession>S2JH46</accession>
<proteinExistence type="predicted"/>
<dbReference type="STRING" id="1220926.S2JH46"/>
<dbReference type="FunCoup" id="S2JH46">
    <property type="interactions" value="610"/>
</dbReference>
<dbReference type="CDD" id="cd18888">
    <property type="entry name" value="NUDIX_ADPRase_Nudt5"/>
    <property type="match status" value="1"/>
</dbReference>